<dbReference type="GO" id="GO:0008932">
    <property type="term" value="F:lytic endotransglycosylase activity"/>
    <property type="evidence" value="ECO:0007669"/>
    <property type="project" value="TreeGrafter"/>
</dbReference>
<dbReference type="Gene3D" id="3.10.350.10">
    <property type="entry name" value="LysM domain"/>
    <property type="match status" value="4"/>
</dbReference>
<dbReference type="AlphaFoldDB" id="A0A4R2UFV6"/>
<reference evidence="3 4" key="1">
    <citation type="submission" date="2019-03" db="EMBL/GenBank/DDBJ databases">
        <title>Genomic Encyclopedia of Type Strains, Phase IV (KMG-IV): sequencing the most valuable type-strain genomes for metagenomic binning, comparative biology and taxonomic classification.</title>
        <authorList>
            <person name="Goeker M."/>
        </authorList>
    </citation>
    <scope>NUCLEOTIDE SEQUENCE [LARGE SCALE GENOMIC DNA]</scope>
    <source>
        <strain evidence="3 4">DSM 100013</strain>
    </source>
</reference>
<dbReference type="EMBL" id="SLYC01000003">
    <property type="protein sequence ID" value="TCQ06613.1"/>
    <property type="molecule type" value="Genomic_DNA"/>
</dbReference>
<evidence type="ECO:0000256" key="1">
    <source>
        <dbReference type="SAM" id="MobiDB-lite"/>
    </source>
</evidence>
<dbReference type="Proteomes" id="UP000295504">
    <property type="component" value="Unassembled WGS sequence"/>
</dbReference>
<keyword evidence="4" id="KW-1185">Reference proteome</keyword>
<feature type="domain" description="LysM" evidence="2">
    <location>
        <begin position="104"/>
        <end position="148"/>
    </location>
</feature>
<feature type="domain" description="LysM" evidence="2">
    <location>
        <begin position="166"/>
        <end position="210"/>
    </location>
</feature>
<evidence type="ECO:0000259" key="2">
    <source>
        <dbReference type="PROSITE" id="PS51782"/>
    </source>
</evidence>
<sequence length="433" mass="48860">MLSPYYLYKANRNLVDNYKEETEMNSRIKKVIIGTTIASSIFSFTISNSFANFTQHKVVAGDTLWKISQQYETSLDELYKINPKFVSNSSLLVGDVVNVPSKVVTYTVKTGDTPWTISNSFDITLQQFMSFNNLKDGQHIYPGDRVIIPQKISSNQNNNSNTQSNINYTVKSGDTPWTISNAYKISMNDLLSFNGLTQKDFVYPGQVLKIPSQTQQSQVQNPPIQHNPTMPPPNTSTPQKTFITHTVVSGDDLWKISIRYGIPFSELLQVNGFKENHIVYIGDKINIPVYNIPVKPTKGAQFGELLDWWTEAQYVVPINKTFKIIDFNTGKEWFAKRTIGANHADCEPLTAKDAAIMKEVWGGNFSWARRPVIIEVDGRRLAASASSLPHDIQYITNNNFNGHFDLYFLNSTRHVDGKGDPEHQKNLLMAAGN</sequence>
<dbReference type="PROSITE" id="PS51782">
    <property type="entry name" value="LYSM"/>
    <property type="match status" value="4"/>
</dbReference>
<comment type="caution">
    <text evidence="3">The sequence shown here is derived from an EMBL/GenBank/DDBJ whole genome shotgun (WGS) entry which is preliminary data.</text>
</comment>
<dbReference type="PANTHER" id="PTHR33734">
    <property type="entry name" value="LYSM DOMAIN-CONTAINING GPI-ANCHORED PROTEIN 2"/>
    <property type="match status" value="1"/>
</dbReference>
<dbReference type="Pfam" id="PF01476">
    <property type="entry name" value="LysM"/>
    <property type="match status" value="4"/>
</dbReference>
<dbReference type="InterPro" id="IPR036779">
    <property type="entry name" value="LysM_dom_sf"/>
</dbReference>
<dbReference type="SMART" id="SM00257">
    <property type="entry name" value="LysM"/>
    <property type="match status" value="4"/>
</dbReference>
<feature type="domain" description="LysM" evidence="2">
    <location>
        <begin position="243"/>
        <end position="287"/>
    </location>
</feature>
<dbReference type="SUPFAM" id="SSF54106">
    <property type="entry name" value="LysM domain"/>
    <property type="match status" value="4"/>
</dbReference>
<dbReference type="InterPro" id="IPR018392">
    <property type="entry name" value="LysM"/>
</dbReference>
<evidence type="ECO:0000313" key="4">
    <source>
        <dbReference type="Proteomes" id="UP000295504"/>
    </source>
</evidence>
<protein>
    <submittedName>
        <fullName evidence="3">LysM repeat protein</fullName>
    </submittedName>
</protein>
<feature type="domain" description="LysM" evidence="2">
    <location>
        <begin position="54"/>
        <end position="99"/>
    </location>
</feature>
<feature type="compositionally biased region" description="Polar residues" evidence="1">
    <location>
        <begin position="214"/>
        <end position="226"/>
    </location>
</feature>
<evidence type="ECO:0000313" key="3">
    <source>
        <dbReference type="EMBL" id="TCQ06613.1"/>
    </source>
</evidence>
<proteinExistence type="predicted"/>
<dbReference type="CDD" id="cd00118">
    <property type="entry name" value="LysM"/>
    <property type="match status" value="4"/>
</dbReference>
<feature type="region of interest" description="Disordered" evidence="1">
    <location>
        <begin position="214"/>
        <end position="235"/>
    </location>
</feature>
<dbReference type="PANTHER" id="PTHR33734:SF22">
    <property type="entry name" value="MEMBRANE-BOUND LYTIC MUREIN TRANSGLYCOSYLASE D"/>
    <property type="match status" value="1"/>
</dbReference>
<name>A0A4R2UFV6_9FIRM</name>
<gene>
    <name evidence="3" type="ORF">EDD79_100338</name>
</gene>
<organism evidence="3 4">
    <name type="scientific">Serpentinicella alkaliphila</name>
    <dbReference type="NCBI Taxonomy" id="1734049"/>
    <lineage>
        <taxon>Bacteria</taxon>
        <taxon>Bacillati</taxon>
        <taxon>Bacillota</taxon>
        <taxon>Clostridia</taxon>
        <taxon>Peptostreptococcales</taxon>
        <taxon>Natronincolaceae</taxon>
        <taxon>Serpentinicella</taxon>
    </lineage>
</organism>
<accession>A0A4R2UFV6</accession>